<dbReference type="SMART" id="SM00304">
    <property type="entry name" value="HAMP"/>
    <property type="match status" value="1"/>
</dbReference>
<feature type="transmembrane region" description="Helical" evidence="12">
    <location>
        <begin position="334"/>
        <end position="358"/>
    </location>
</feature>
<keyword evidence="4" id="KW-0808">Transferase</keyword>
<evidence type="ECO:0000256" key="1">
    <source>
        <dbReference type="ARBA" id="ARBA00004651"/>
    </source>
</evidence>
<dbReference type="Gene3D" id="3.30.565.10">
    <property type="entry name" value="Histidine kinase-like ATPase, C-terminal domain"/>
    <property type="match status" value="1"/>
</dbReference>
<dbReference type="Pfam" id="PF02518">
    <property type="entry name" value="HATPase_c"/>
    <property type="match status" value="1"/>
</dbReference>
<dbReference type="PANTHER" id="PTHR34220">
    <property type="entry name" value="SENSOR HISTIDINE KINASE YPDA"/>
    <property type="match status" value="1"/>
</dbReference>
<evidence type="ECO:0000313" key="14">
    <source>
        <dbReference type="EMBL" id="AZN41898.1"/>
    </source>
</evidence>
<dbReference type="SMART" id="SM00387">
    <property type="entry name" value="HATPase_c"/>
    <property type="match status" value="1"/>
</dbReference>
<evidence type="ECO:0000256" key="10">
    <source>
        <dbReference type="ARBA" id="ARBA00023012"/>
    </source>
</evidence>
<evidence type="ECO:0000256" key="4">
    <source>
        <dbReference type="ARBA" id="ARBA00022679"/>
    </source>
</evidence>
<keyword evidence="9 12" id="KW-1133">Transmembrane helix</keyword>
<dbReference type="OrthoDB" id="9776552at2"/>
<comment type="subcellular location">
    <subcellularLocation>
        <location evidence="1">Cell membrane</location>
        <topology evidence="1">Multi-pass membrane protein</topology>
    </subcellularLocation>
</comment>
<dbReference type="Gene3D" id="3.30.450.20">
    <property type="entry name" value="PAS domain"/>
    <property type="match status" value="2"/>
</dbReference>
<keyword evidence="8" id="KW-0067">ATP-binding</keyword>
<dbReference type="InterPro" id="IPR036890">
    <property type="entry name" value="HATPase_C_sf"/>
</dbReference>
<dbReference type="Proteomes" id="UP000272528">
    <property type="component" value="Chromosome"/>
</dbReference>
<dbReference type="PANTHER" id="PTHR34220:SF11">
    <property type="entry name" value="SENSOR PROTEIN KINASE HPTS"/>
    <property type="match status" value="1"/>
</dbReference>
<dbReference type="GO" id="GO:0005886">
    <property type="term" value="C:plasma membrane"/>
    <property type="evidence" value="ECO:0007669"/>
    <property type="project" value="UniProtKB-SubCell"/>
</dbReference>
<evidence type="ECO:0000256" key="7">
    <source>
        <dbReference type="ARBA" id="ARBA00022777"/>
    </source>
</evidence>
<evidence type="ECO:0000256" key="6">
    <source>
        <dbReference type="ARBA" id="ARBA00022741"/>
    </source>
</evidence>
<dbReference type="GO" id="GO:0000155">
    <property type="term" value="F:phosphorelay sensor kinase activity"/>
    <property type="evidence" value="ECO:0007669"/>
    <property type="project" value="InterPro"/>
</dbReference>
<evidence type="ECO:0000259" key="13">
    <source>
        <dbReference type="PROSITE" id="PS50885"/>
    </source>
</evidence>
<dbReference type="Pfam" id="PF00672">
    <property type="entry name" value="HAMP"/>
    <property type="match status" value="1"/>
</dbReference>
<keyword evidence="15" id="KW-1185">Reference proteome</keyword>
<keyword evidence="3" id="KW-0597">Phosphoprotein</keyword>
<dbReference type="Gene3D" id="6.10.340.10">
    <property type="match status" value="1"/>
</dbReference>
<evidence type="ECO:0000256" key="5">
    <source>
        <dbReference type="ARBA" id="ARBA00022692"/>
    </source>
</evidence>
<dbReference type="SUPFAM" id="SSF55874">
    <property type="entry name" value="ATPase domain of HSP90 chaperone/DNA topoisomerase II/histidine kinase"/>
    <property type="match status" value="1"/>
</dbReference>
<keyword evidence="2" id="KW-1003">Cell membrane</keyword>
<dbReference type="SUPFAM" id="SSF158472">
    <property type="entry name" value="HAMP domain-like"/>
    <property type="match status" value="1"/>
</dbReference>
<evidence type="ECO:0000256" key="11">
    <source>
        <dbReference type="ARBA" id="ARBA00023136"/>
    </source>
</evidence>
<feature type="transmembrane region" description="Helical" evidence="12">
    <location>
        <begin position="6"/>
        <end position="27"/>
    </location>
</feature>
<dbReference type="PROSITE" id="PS50885">
    <property type="entry name" value="HAMP"/>
    <property type="match status" value="1"/>
</dbReference>
<dbReference type="InterPro" id="IPR050640">
    <property type="entry name" value="Bact_2-comp_sensor_kinase"/>
</dbReference>
<feature type="transmembrane region" description="Helical" evidence="12">
    <location>
        <begin position="59"/>
        <end position="78"/>
    </location>
</feature>
<accession>A0A3S9A804</accession>
<evidence type="ECO:0000256" key="8">
    <source>
        <dbReference type="ARBA" id="ARBA00022840"/>
    </source>
</evidence>
<dbReference type="GO" id="GO:0005524">
    <property type="term" value="F:ATP binding"/>
    <property type="evidence" value="ECO:0007669"/>
    <property type="project" value="UniProtKB-KW"/>
</dbReference>
<sequence length="656" mass="74027">MKKAAGYFLVQLFFFFENIALSFLLNIRYSRNWSVFKSSVDSEVGGMTFLQQISLQKKLLIMMVFLYIPLPVIGWIWYEKTYNVIERNAIDSSVQMVNQVNTHLETYFTEVQRTMLPMLASNLTAAFLNNQSDDPLERFELSHRIETELFAKVVLNRSDIYGISLISDRIKATSSSSFMMAEERYKSYLSRLKASGKFSIMGLEASPSNEVVSMAMKFSPPQSHMKQGMLIVDMKRDQMVSIIHGVQFGRTGFVWVADSANQVIYHPDNGSKLQTVPAEYLKQMGTKQSGAFTVKSKQGKKLIVFIRSDRTDLTLISEVLLSELNKSIVTISRISIVVLILLFLLSMLAASGVVYSITKSLLTLLRLMKSAEMGDFSVKAPHAGSQEIGSLFRGFNKMVEEIKRLIEIVHVSELREKELEVRQKESLLHAMQAQINPHFLYNTLEFINSNAILEGNDKISNMIVSLGDMFRYNVQNPNGSVFLADELRHIEAYLSIQAERYPSFSFDIVVDRRLAASVPAVRSTLQPIVENCFKHGYEKHMARPEAVHIEGRISSELENCFELVIADAGKGMPLETLEYYNGLFGGDGTDPQREGKQGLSSIGLYNVHLRLRMLFGEPYGLHIAASNEQGTTMLIRLPIHTSKEAHSDHELPNLAG</sequence>
<dbReference type="InterPro" id="IPR003594">
    <property type="entry name" value="HATPase_dom"/>
</dbReference>
<keyword evidence="10" id="KW-0902">Two-component regulatory system</keyword>
<evidence type="ECO:0000256" key="12">
    <source>
        <dbReference type="SAM" id="Phobius"/>
    </source>
</evidence>
<organism evidence="14 15">
    <name type="scientific">Paenibacillus albus</name>
    <dbReference type="NCBI Taxonomy" id="2495582"/>
    <lineage>
        <taxon>Bacteria</taxon>
        <taxon>Bacillati</taxon>
        <taxon>Bacillota</taxon>
        <taxon>Bacilli</taxon>
        <taxon>Bacillales</taxon>
        <taxon>Paenibacillaceae</taxon>
        <taxon>Paenibacillus</taxon>
    </lineage>
</organism>
<protein>
    <submittedName>
        <fullName evidence="14">Sensor histidine kinase</fullName>
    </submittedName>
</protein>
<dbReference type="InterPro" id="IPR010559">
    <property type="entry name" value="Sig_transdc_His_kin_internal"/>
</dbReference>
<dbReference type="Pfam" id="PF02743">
    <property type="entry name" value="dCache_1"/>
    <property type="match status" value="1"/>
</dbReference>
<evidence type="ECO:0000256" key="2">
    <source>
        <dbReference type="ARBA" id="ARBA00022475"/>
    </source>
</evidence>
<proteinExistence type="predicted"/>
<keyword evidence="7 14" id="KW-0418">Kinase</keyword>
<dbReference type="InterPro" id="IPR033479">
    <property type="entry name" value="dCache_1"/>
</dbReference>
<keyword evidence="6" id="KW-0547">Nucleotide-binding</keyword>
<dbReference type="CDD" id="cd06225">
    <property type="entry name" value="HAMP"/>
    <property type="match status" value="1"/>
</dbReference>
<dbReference type="AlphaFoldDB" id="A0A3S9A804"/>
<reference evidence="15" key="1">
    <citation type="submission" date="2018-12" db="EMBL/GenBank/DDBJ databases">
        <title>Genome sequence of Peanibacillus sp.</title>
        <authorList>
            <person name="Subramani G."/>
            <person name="Srinivasan S."/>
            <person name="Kim M.K."/>
        </authorList>
    </citation>
    <scope>NUCLEOTIDE SEQUENCE [LARGE SCALE GENOMIC DNA]</scope>
    <source>
        <strain evidence="15">18JY67-1</strain>
    </source>
</reference>
<name>A0A3S9A804_9BACL</name>
<evidence type="ECO:0000256" key="9">
    <source>
        <dbReference type="ARBA" id="ARBA00022989"/>
    </source>
</evidence>
<keyword evidence="11 12" id="KW-0472">Membrane</keyword>
<dbReference type="CDD" id="cd12912">
    <property type="entry name" value="PDC2_MCP_like"/>
    <property type="match status" value="1"/>
</dbReference>
<dbReference type="KEGG" id="palb:EJC50_21125"/>
<dbReference type="Pfam" id="PF06580">
    <property type="entry name" value="His_kinase"/>
    <property type="match status" value="1"/>
</dbReference>
<evidence type="ECO:0000256" key="3">
    <source>
        <dbReference type="ARBA" id="ARBA00022553"/>
    </source>
</evidence>
<feature type="domain" description="HAMP" evidence="13">
    <location>
        <begin position="355"/>
        <end position="407"/>
    </location>
</feature>
<dbReference type="EMBL" id="CP034437">
    <property type="protein sequence ID" value="AZN41898.1"/>
    <property type="molecule type" value="Genomic_DNA"/>
</dbReference>
<evidence type="ECO:0000313" key="15">
    <source>
        <dbReference type="Proteomes" id="UP000272528"/>
    </source>
</evidence>
<gene>
    <name evidence="14" type="ORF">EJC50_21125</name>
</gene>
<keyword evidence="5 12" id="KW-0812">Transmembrane</keyword>
<dbReference type="InterPro" id="IPR003660">
    <property type="entry name" value="HAMP_dom"/>
</dbReference>